<evidence type="ECO:0000256" key="1">
    <source>
        <dbReference type="ARBA" id="ARBA00004496"/>
    </source>
</evidence>
<name>A0A7C5PB47_9BACT</name>
<dbReference type="EMBL" id="DRUY01000104">
    <property type="protein sequence ID" value="HHI65509.1"/>
    <property type="molecule type" value="Genomic_DNA"/>
</dbReference>
<dbReference type="InterPro" id="IPR033919">
    <property type="entry name" value="TSA/FSA_arc/bac"/>
</dbReference>
<gene>
    <name evidence="4" type="primary">fsa</name>
    <name evidence="4" type="ORF">ENL70_03045</name>
</gene>
<proteinExistence type="predicted"/>
<evidence type="ECO:0000256" key="2">
    <source>
        <dbReference type="ARBA" id="ARBA00022490"/>
    </source>
</evidence>
<dbReference type="PANTHER" id="PTHR10683:SF36">
    <property type="entry name" value="TRANSALDOLASE"/>
    <property type="match status" value="1"/>
</dbReference>
<dbReference type="PROSITE" id="PS00958">
    <property type="entry name" value="TRANSALDOLASE_2"/>
    <property type="match status" value="1"/>
</dbReference>
<dbReference type="GO" id="GO:0005737">
    <property type="term" value="C:cytoplasm"/>
    <property type="evidence" value="ECO:0007669"/>
    <property type="project" value="UniProtKB-SubCell"/>
</dbReference>
<dbReference type="InterPro" id="IPR001585">
    <property type="entry name" value="TAL/FSA"/>
</dbReference>
<dbReference type="PANTHER" id="PTHR10683">
    <property type="entry name" value="TRANSALDOLASE"/>
    <property type="match status" value="1"/>
</dbReference>
<evidence type="ECO:0000256" key="3">
    <source>
        <dbReference type="ARBA" id="ARBA00023270"/>
    </source>
</evidence>
<dbReference type="AlphaFoldDB" id="A0A7C5PB47"/>
<dbReference type="GO" id="GO:0005975">
    <property type="term" value="P:carbohydrate metabolic process"/>
    <property type="evidence" value="ECO:0007669"/>
    <property type="project" value="InterPro"/>
</dbReference>
<accession>A0A7C5PB47</accession>
<dbReference type="Pfam" id="PF00923">
    <property type="entry name" value="TAL_FSA"/>
    <property type="match status" value="1"/>
</dbReference>
<dbReference type="SUPFAM" id="SSF51569">
    <property type="entry name" value="Aldolase"/>
    <property type="match status" value="1"/>
</dbReference>
<keyword evidence="2" id="KW-0963">Cytoplasm</keyword>
<dbReference type="GO" id="GO:0042182">
    <property type="term" value="P:ketone catabolic process"/>
    <property type="evidence" value="ECO:0007669"/>
    <property type="project" value="UniProtKB-ARBA"/>
</dbReference>
<evidence type="ECO:0000313" key="4">
    <source>
        <dbReference type="EMBL" id="HHI65509.1"/>
    </source>
</evidence>
<dbReference type="PROSITE" id="PS01054">
    <property type="entry name" value="TRANSALDOLASE_1"/>
    <property type="match status" value="1"/>
</dbReference>
<dbReference type="GO" id="GO:0016832">
    <property type="term" value="F:aldehyde-lyase activity"/>
    <property type="evidence" value="ECO:0007669"/>
    <property type="project" value="InterPro"/>
</dbReference>
<dbReference type="InterPro" id="IPR013785">
    <property type="entry name" value="Aldolase_TIM"/>
</dbReference>
<reference evidence="4" key="1">
    <citation type="journal article" date="2020" name="mSystems">
        <title>Genome- and Community-Level Interaction Insights into Carbon Utilization and Element Cycling Functions of Hydrothermarchaeota in Hydrothermal Sediment.</title>
        <authorList>
            <person name="Zhou Z."/>
            <person name="Liu Y."/>
            <person name="Xu W."/>
            <person name="Pan J."/>
            <person name="Luo Z.H."/>
            <person name="Li M."/>
        </authorList>
    </citation>
    <scope>NUCLEOTIDE SEQUENCE [LARGE SCALE GENOMIC DNA]</scope>
    <source>
        <strain evidence="4">SpSt-1019</strain>
    </source>
</reference>
<comment type="subcellular location">
    <subcellularLocation>
        <location evidence="1">Cytoplasm</location>
    </subcellularLocation>
</comment>
<dbReference type="CDD" id="cd00956">
    <property type="entry name" value="Transaldolase_FSA"/>
    <property type="match status" value="1"/>
</dbReference>
<dbReference type="NCBIfam" id="TIGR00875">
    <property type="entry name" value="fsa_talC_mipB"/>
    <property type="match status" value="1"/>
</dbReference>
<dbReference type="InterPro" id="IPR004731">
    <property type="entry name" value="Transaldolase_3B/F6P_aldolase"/>
</dbReference>
<dbReference type="Gene3D" id="3.20.20.70">
    <property type="entry name" value="Aldolase class I"/>
    <property type="match status" value="1"/>
</dbReference>
<dbReference type="FunFam" id="3.20.20.70:FF:000018">
    <property type="entry name" value="Probable transaldolase"/>
    <property type="match status" value="1"/>
</dbReference>
<protein>
    <submittedName>
        <fullName evidence="4">Fructose-6-phosphate aldolase</fullName>
    </submittedName>
</protein>
<comment type="caution">
    <text evidence="4">The sequence shown here is derived from an EMBL/GenBank/DDBJ whole genome shotgun (WGS) entry which is preliminary data.</text>
</comment>
<dbReference type="InterPro" id="IPR018225">
    <property type="entry name" value="Transaldolase_AS"/>
</dbReference>
<keyword evidence="3" id="KW-0704">Schiff base</keyword>
<organism evidence="4">
    <name type="scientific">Thermodesulfobium narugense</name>
    <dbReference type="NCBI Taxonomy" id="184064"/>
    <lineage>
        <taxon>Bacteria</taxon>
        <taxon>Pseudomonadati</taxon>
        <taxon>Thermodesulfobiota</taxon>
        <taxon>Thermodesulfobiia</taxon>
        <taxon>Thermodesulfobiales</taxon>
        <taxon>Thermodesulfobiaceae</taxon>
        <taxon>Thermodesulfobium</taxon>
    </lineage>
</organism>
<sequence length="217" mass="23276">MELYLDTAKIEEIEEGVELGIISGVTTNPSLLAKANPSAPIDHLKKICSIVNGPVSAEVVSTNFKDMVSEGLKIAKIAENIVIKIPITEDGLKATKILSKENIPVNMTLVFSESQAILASIVGATYISPFIGRLDDISYNGMNLVRSISEILKITGSKSKIIAASIRHPLHVVEAAKAGAHIATVPFKTLKQLVQHPLTDIGLEKFLKDSKGLSIVK</sequence>